<dbReference type="EMBL" id="JADEWU010000038">
    <property type="protein sequence ID" value="MBE9144729.1"/>
    <property type="molecule type" value="Genomic_DNA"/>
</dbReference>
<name>A0ABR9UE40_9CYAN</name>
<comment type="caution">
    <text evidence="1">The sequence shown here is derived from an EMBL/GenBank/DDBJ whole genome shotgun (WGS) entry which is preliminary data.</text>
</comment>
<evidence type="ECO:0000313" key="1">
    <source>
        <dbReference type="EMBL" id="MBE9144729.1"/>
    </source>
</evidence>
<sequence>MSLSFDYPLLNFKNITFSVEEQGLDIDQHGEEAYGEDLASGLSFITETFAGKEG</sequence>
<reference evidence="1 2" key="1">
    <citation type="submission" date="2020-10" db="EMBL/GenBank/DDBJ databases">
        <authorList>
            <person name="Castelo-Branco R."/>
            <person name="Eusebio N."/>
            <person name="Adriana R."/>
            <person name="Vieira A."/>
            <person name="Brugerolle De Fraissinette N."/>
            <person name="Rezende De Castro R."/>
            <person name="Schneider M.P."/>
            <person name="Vasconcelos V."/>
            <person name="Leao P.N."/>
        </authorList>
    </citation>
    <scope>NUCLEOTIDE SEQUENCE [LARGE SCALE GENOMIC DNA]</scope>
    <source>
        <strain evidence="1 2">LEGE 06226</strain>
    </source>
</reference>
<dbReference type="RefSeq" id="WP_193870239.1">
    <property type="nucleotide sequence ID" value="NZ_JADEWU010000038.1"/>
</dbReference>
<proteinExistence type="predicted"/>
<dbReference type="Proteomes" id="UP000640725">
    <property type="component" value="Unassembled WGS sequence"/>
</dbReference>
<evidence type="ECO:0000313" key="2">
    <source>
        <dbReference type="Proteomes" id="UP000640725"/>
    </source>
</evidence>
<keyword evidence="2" id="KW-1185">Reference proteome</keyword>
<protein>
    <submittedName>
        <fullName evidence="1">Ammonium transporter</fullName>
    </submittedName>
</protein>
<gene>
    <name evidence="1" type="ORF">IQ236_16105</name>
</gene>
<accession>A0ABR9UE40</accession>
<organism evidence="1 2">
    <name type="scientific">Planktothrix mougeotii LEGE 06226</name>
    <dbReference type="NCBI Taxonomy" id="1828728"/>
    <lineage>
        <taxon>Bacteria</taxon>
        <taxon>Bacillati</taxon>
        <taxon>Cyanobacteriota</taxon>
        <taxon>Cyanophyceae</taxon>
        <taxon>Oscillatoriophycideae</taxon>
        <taxon>Oscillatoriales</taxon>
        <taxon>Microcoleaceae</taxon>
        <taxon>Planktothrix</taxon>
    </lineage>
</organism>